<gene>
    <name evidence="1" type="ordered locus">CHU_2946</name>
</gene>
<reference evidence="1 2" key="1">
    <citation type="journal article" date="2007" name="Appl. Environ. Microbiol.">
        <title>Genome sequence of the cellulolytic gliding bacterium Cytophaga hutchinsonii.</title>
        <authorList>
            <person name="Xie G."/>
            <person name="Bruce D.C."/>
            <person name="Challacombe J.F."/>
            <person name="Chertkov O."/>
            <person name="Detter J.C."/>
            <person name="Gilna P."/>
            <person name="Han C.S."/>
            <person name="Lucas S."/>
            <person name="Misra M."/>
            <person name="Myers G.L."/>
            <person name="Richardson P."/>
            <person name="Tapia R."/>
            <person name="Thayer N."/>
            <person name="Thompson L.S."/>
            <person name="Brettin T.S."/>
            <person name="Henrissat B."/>
            <person name="Wilson D.B."/>
            <person name="McBride M.J."/>
        </authorList>
    </citation>
    <scope>NUCLEOTIDE SEQUENCE [LARGE SCALE GENOMIC DNA]</scope>
    <source>
        <strain evidence="2">ATCC 33406 / DSM 1761 / CIP 103989 / NBRC 15051 / NCIMB 9469 / D465</strain>
    </source>
</reference>
<dbReference type="AlphaFoldDB" id="A0A6N4SVB8"/>
<dbReference type="EMBL" id="CP000383">
    <property type="protein sequence ID" value="ABG60188.1"/>
    <property type="molecule type" value="Genomic_DNA"/>
</dbReference>
<name>A0A6N4SVB8_CYTH3</name>
<dbReference type="KEGG" id="chu:CHU_2946"/>
<organism evidence="1 2">
    <name type="scientific">Cytophaga hutchinsonii (strain ATCC 33406 / DSM 1761 / CIP 103989 / NBRC 15051 / NCIMB 9469 / D465)</name>
    <dbReference type="NCBI Taxonomy" id="269798"/>
    <lineage>
        <taxon>Bacteria</taxon>
        <taxon>Pseudomonadati</taxon>
        <taxon>Bacteroidota</taxon>
        <taxon>Cytophagia</taxon>
        <taxon>Cytophagales</taxon>
        <taxon>Cytophagaceae</taxon>
        <taxon>Cytophaga</taxon>
    </lineage>
</organism>
<evidence type="ECO:0000313" key="2">
    <source>
        <dbReference type="Proteomes" id="UP000001822"/>
    </source>
</evidence>
<sequence>MIVNVSKFKIAQGAFADVFIDLHSRTAFKLFKSYKHPDLNGTGKEEIGETKTNAYRRKVFDTEIKAYNSIQASSLLKQFTPKYHGTLKVKVLDNCGKDISFQYLRRCCYKMDFIEGENEKIDLLDDKIIKILEKKIGFNLDVIKEAFIDMAVIYTSDSSVIYNENEFKIIDFATLDFSKFEPSKNSLGENPYDNLNI</sequence>
<evidence type="ECO:0000313" key="1">
    <source>
        <dbReference type="EMBL" id="ABG60188.1"/>
    </source>
</evidence>
<accession>A0A6N4SVB8</accession>
<dbReference type="Proteomes" id="UP000001822">
    <property type="component" value="Chromosome"/>
</dbReference>
<dbReference type="RefSeq" id="WP_011586298.1">
    <property type="nucleotide sequence ID" value="NC_008255.1"/>
</dbReference>
<protein>
    <submittedName>
        <fullName evidence="1">Uncharacterized protein</fullName>
    </submittedName>
</protein>
<proteinExistence type="predicted"/>
<keyword evidence="2" id="KW-1185">Reference proteome</keyword>